<organism evidence="1 2">
    <name type="scientific">Clostridium putrefaciens</name>
    <dbReference type="NCBI Taxonomy" id="99675"/>
    <lineage>
        <taxon>Bacteria</taxon>
        <taxon>Bacillati</taxon>
        <taxon>Bacillota</taxon>
        <taxon>Clostridia</taxon>
        <taxon>Eubacteriales</taxon>
        <taxon>Clostridiaceae</taxon>
        <taxon>Clostridium</taxon>
    </lineage>
</organism>
<sequence>MPIVRPRLIDYYNIPVTQEEVDFAIPFLDEDIPLYLDPFLLWKSPSQQDNALHLILISTFNKLGTIYLQSEDKKEQLVNILVELSECSEVGLGSGKTKKGLRISTKTSNEILELFSMIPHYKANGFSHFEEIQLYVNNISKDRISDFACNFLKSFLIDFTQDECRKYSIPVKEFSDVSK</sequence>
<dbReference type="EMBL" id="UFWZ01000001">
    <property type="protein sequence ID" value="SUY47661.1"/>
    <property type="molecule type" value="Genomic_DNA"/>
</dbReference>
<name>A0A381J8W9_9CLOT</name>
<keyword evidence="2" id="KW-1185">Reference proteome</keyword>
<dbReference type="AlphaFoldDB" id="A0A381J8W9"/>
<proteinExistence type="predicted"/>
<protein>
    <submittedName>
        <fullName evidence="1">Uncharacterized protein</fullName>
    </submittedName>
</protein>
<accession>A0A381J8W9</accession>
<evidence type="ECO:0000313" key="1">
    <source>
        <dbReference type="EMBL" id="SUY47661.1"/>
    </source>
</evidence>
<evidence type="ECO:0000313" key="2">
    <source>
        <dbReference type="Proteomes" id="UP000254664"/>
    </source>
</evidence>
<reference evidence="1 2" key="1">
    <citation type="submission" date="2018-06" db="EMBL/GenBank/DDBJ databases">
        <authorList>
            <consortium name="Pathogen Informatics"/>
            <person name="Doyle S."/>
        </authorList>
    </citation>
    <scope>NUCLEOTIDE SEQUENCE [LARGE SCALE GENOMIC DNA]</scope>
    <source>
        <strain evidence="1 2">NCTC9836</strain>
    </source>
</reference>
<dbReference type="OrthoDB" id="6691177at2"/>
<dbReference type="Proteomes" id="UP000254664">
    <property type="component" value="Unassembled WGS sequence"/>
</dbReference>
<gene>
    <name evidence="1" type="ORF">NCTC9836_01999</name>
</gene>
<dbReference type="RefSeq" id="WP_115641591.1">
    <property type="nucleotide sequence ID" value="NZ_UFWZ01000001.1"/>
</dbReference>